<evidence type="ECO:0000256" key="1">
    <source>
        <dbReference type="SAM" id="MobiDB-lite"/>
    </source>
</evidence>
<dbReference type="EnsemblMetazoa" id="AQUA008284-RA">
    <property type="protein sequence ID" value="AQUA008284-PA"/>
    <property type="gene ID" value="AQUA008284"/>
</dbReference>
<protein>
    <submittedName>
        <fullName evidence="2">Uncharacterized protein</fullName>
    </submittedName>
</protein>
<dbReference type="AlphaFoldDB" id="A0A182XEN1"/>
<evidence type="ECO:0000313" key="3">
    <source>
        <dbReference type="Proteomes" id="UP000076407"/>
    </source>
</evidence>
<keyword evidence="3" id="KW-1185">Reference proteome</keyword>
<feature type="compositionally biased region" description="Polar residues" evidence="1">
    <location>
        <begin position="59"/>
        <end position="68"/>
    </location>
</feature>
<dbReference type="VEuPathDB" id="VectorBase:AQUA008284"/>
<dbReference type="Proteomes" id="UP000076407">
    <property type="component" value="Unassembled WGS sequence"/>
</dbReference>
<feature type="region of interest" description="Disordered" evidence="1">
    <location>
        <begin position="59"/>
        <end position="84"/>
    </location>
</feature>
<proteinExistence type="predicted"/>
<reference evidence="2" key="1">
    <citation type="submission" date="2020-05" db="UniProtKB">
        <authorList>
            <consortium name="EnsemblMetazoa"/>
        </authorList>
    </citation>
    <scope>IDENTIFICATION</scope>
    <source>
        <strain evidence="2">SANGQUA</strain>
    </source>
</reference>
<name>A0A182XEN1_ANOQN</name>
<evidence type="ECO:0000313" key="2">
    <source>
        <dbReference type="EnsemblMetazoa" id="AQUA008284-PA"/>
    </source>
</evidence>
<accession>A0A182XEN1</accession>
<feature type="compositionally biased region" description="Low complexity" evidence="1">
    <location>
        <begin position="70"/>
        <end position="84"/>
    </location>
</feature>
<sequence length="84" mass="8868">HLVKAGRPTVPSVERTIEVNCAASAHTSVRGKCFRVAQFSPGRHLDWTSSTRRQAYSATTLANTNKNNRAAEGTKATTGIGAAG</sequence>
<organism evidence="2 3">
    <name type="scientific">Anopheles quadriannulatus</name>
    <name type="common">Mosquito</name>
    <dbReference type="NCBI Taxonomy" id="34691"/>
    <lineage>
        <taxon>Eukaryota</taxon>
        <taxon>Metazoa</taxon>
        <taxon>Ecdysozoa</taxon>
        <taxon>Arthropoda</taxon>
        <taxon>Hexapoda</taxon>
        <taxon>Insecta</taxon>
        <taxon>Pterygota</taxon>
        <taxon>Neoptera</taxon>
        <taxon>Endopterygota</taxon>
        <taxon>Diptera</taxon>
        <taxon>Nematocera</taxon>
        <taxon>Culicoidea</taxon>
        <taxon>Culicidae</taxon>
        <taxon>Anophelinae</taxon>
        <taxon>Anopheles</taxon>
    </lineage>
</organism>